<dbReference type="EMBL" id="JBDFQZ010000011">
    <property type="protein sequence ID" value="KAK9676457.1"/>
    <property type="molecule type" value="Genomic_DNA"/>
</dbReference>
<evidence type="ECO:0000313" key="6">
    <source>
        <dbReference type="EMBL" id="KAK9676457.1"/>
    </source>
</evidence>
<keyword evidence="1" id="KW-0479">Metal-binding</keyword>
<dbReference type="AlphaFoldDB" id="A0AAW1HI90"/>
<evidence type="ECO:0000256" key="2">
    <source>
        <dbReference type="ARBA" id="ARBA00022771"/>
    </source>
</evidence>
<dbReference type="InterPro" id="IPR010666">
    <property type="entry name" value="Znf_GRF"/>
</dbReference>
<accession>A0AAW1HI90</accession>
<proteinExistence type="predicted"/>
<keyword evidence="7" id="KW-1185">Reference proteome</keyword>
<keyword evidence="2 4" id="KW-0863">Zinc-finger</keyword>
<evidence type="ECO:0000313" key="7">
    <source>
        <dbReference type="Proteomes" id="UP001443914"/>
    </source>
</evidence>
<evidence type="ECO:0000256" key="3">
    <source>
        <dbReference type="ARBA" id="ARBA00022833"/>
    </source>
</evidence>
<dbReference type="PANTHER" id="PTHR33248">
    <property type="entry name" value="ZINC ION-BINDING PROTEIN"/>
    <property type="match status" value="1"/>
</dbReference>
<dbReference type="PROSITE" id="PS51999">
    <property type="entry name" value="ZF_GRF"/>
    <property type="match status" value="1"/>
</dbReference>
<organism evidence="6 7">
    <name type="scientific">Saponaria officinalis</name>
    <name type="common">Common soapwort</name>
    <name type="synonym">Lychnis saponaria</name>
    <dbReference type="NCBI Taxonomy" id="3572"/>
    <lineage>
        <taxon>Eukaryota</taxon>
        <taxon>Viridiplantae</taxon>
        <taxon>Streptophyta</taxon>
        <taxon>Embryophyta</taxon>
        <taxon>Tracheophyta</taxon>
        <taxon>Spermatophyta</taxon>
        <taxon>Magnoliopsida</taxon>
        <taxon>eudicotyledons</taxon>
        <taxon>Gunneridae</taxon>
        <taxon>Pentapetalae</taxon>
        <taxon>Caryophyllales</taxon>
        <taxon>Caryophyllaceae</taxon>
        <taxon>Caryophylleae</taxon>
        <taxon>Saponaria</taxon>
    </lineage>
</organism>
<sequence>MRKCFCGVRTSMLKSWTHENLGRRFEACSFYDPITKSRGCKYFRWIDRTQTDWQRDTINQLMMDKKILKSDVVLLKEEVIWFK</sequence>
<evidence type="ECO:0000256" key="4">
    <source>
        <dbReference type="PROSITE-ProRule" id="PRU01343"/>
    </source>
</evidence>
<feature type="domain" description="GRF-type" evidence="5">
    <location>
        <begin position="4"/>
        <end position="49"/>
    </location>
</feature>
<reference evidence="6" key="1">
    <citation type="submission" date="2024-03" db="EMBL/GenBank/DDBJ databases">
        <title>WGS assembly of Saponaria officinalis var. Norfolk2.</title>
        <authorList>
            <person name="Jenkins J."/>
            <person name="Shu S."/>
            <person name="Grimwood J."/>
            <person name="Barry K."/>
            <person name="Goodstein D."/>
            <person name="Schmutz J."/>
            <person name="Leebens-Mack J."/>
            <person name="Osbourn A."/>
        </authorList>
    </citation>
    <scope>NUCLEOTIDE SEQUENCE [LARGE SCALE GENOMIC DNA]</scope>
    <source>
        <strain evidence="6">JIC</strain>
    </source>
</reference>
<comment type="caution">
    <text evidence="6">The sequence shown here is derived from an EMBL/GenBank/DDBJ whole genome shotgun (WGS) entry which is preliminary data.</text>
</comment>
<dbReference type="GO" id="GO:0008270">
    <property type="term" value="F:zinc ion binding"/>
    <property type="evidence" value="ECO:0007669"/>
    <property type="project" value="UniProtKB-KW"/>
</dbReference>
<gene>
    <name evidence="6" type="ORF">RND81_11G078700</name>
</gene>
<evidence type="ECO:0000259" key="5">
    <source>
        <dbReference type="PROSITE" id="PS51999"/>
    </source>
</evidence>
<protein>
    <recommendedName>
        <fullName evidence="5">GRF-type domain-containing protein</fullName>
    </recommendedName>
</protein>
<keyword evidence="3" id="KW-0862">Zinc</keyword>
<dbReference type="Proteomes" id="UP001443914">
    <property type="component" value="Unassembled WGS sequence"/>
</dbReference>
<evidence type="ECO:0000256" key="1">
    <source>
        <dbReference type="ARBA" id="ARBA00022723"/>
    </source>
</evidence>
<name>A0AAW1HI90_SAPOF</name>